<evidence type="ECO:0000259" key="9">
    <source>
        <dbReference type="Pfam" id="PF16209"/>
    </source>
</evidence>
<feature type="region of interest" description="Disordered" evidence="7">
    <location>
        <begin position="2047"/>
        <end position="2085"/>
    </location>
</feature>
<feature type="compositionally biased region" description="Gly residues" evidence="7">
    <location>
        <begin position="530"/>
        <end position="539"/>
    </location>
</feature>
<dbReference type="GO" id="GO:0046872">
    <property type="term" value="F:metal ion binding"/>
    <property type="evidence" value="ECO:0007669"/>
    <property type="project" value="UniProtKB-KW"/>
</dbReference>
<feature type="transmembrane region" description="Helical" evidence="8">
    <location>
        <begin position="1764"/>
        <end position="1784"/>
    </location>
</feature>
<keyword evidence="3" id="KW-0479">Metal-binding</keyword>
<dbReference type="Gene3D" id="3.40.50.1000">
    <property type="entry name" value="HAD superfamily/HAD-like"/>
    <property type="match status" value="3"/>
</dbReference>
<dbReference type="Pfam" id="PF13246">
    <property type="entry name" value="Cation_ATPase"/>
    <property type="match status" value="1"/>
</dbReference>
<feature type="compositionally biased region" description="Gly residues" evidence="7">
    <location>
        <begin position="812"/>
        <end position="827"/>
    </location>
</feature>
<feature type="compositionally biased region" description="Polar residues" evidence="7">
    <location>
        <begin position="2071"/>
        <end position="2085"/>
    </location>
</feature>
<feature type="compositionally biased region" description="Low complexity" evidence="7">
    <location>
        <begin position="1535"/>
        <end position="1571"/>
    </location>
</feature>
<feature type="compositionally biased region" description="Low complexity" evidence="7">
    <location>
        <begin position="745"/>
        <end position="757"/>
    </location>
</feature>
<evidence type="ECO:0000256" key="7">
    <source>
        <dbReference type="SAM" id="MobiDB-lite"/>
    </source>
</evidence>
<evidence type="ECO:0000313" key="11">
    <source>
        <dbReference type="EMBL" id="CDJ70002.1"/>
    </source>
</evidence>
<evidence type="ECO:0000313" key="12">
    <source>
        <dbReference type="Proteomes" id="UP000030754"/>
    </source>
</evidence>
<feature type="compositionally biased region" description="Polar residues" evidence="7">
    <location>
        <begin position="327"/>
        <end position="337"/>
    </location>
</feature>
<feature type="transmembrane region" description="Helical" evidence="8">
    <location>
        <begin position="1236"/>
        <end position="1260"/>
    </location>
</feature>
<dbReference type="Pfam" id="PF16209">
    <property type="entry name" value="PhoLip_ATPase_N"/>
    <property type="match status" value="1"/>
</dbReference>
<dbReference type="Proteomes" id="UP000030754">
    <property type="component" value="Unassembled WGS sequence"/>
</dbReference>
<keyword evidence="6 8" id="KW-0472">Membrane</keyword>
<evidence type="ECO:0000256" key="4">
    <source>
        <dbReference type="ARBA" id="ARBA00022842"/>
    </source>
</evidence>
<dbReference type="GO" id="GO:0005886">
    <property type="term" value="C:plasma membrane"/>
    <property type="evidence" value="ECO:0007669"/>
    <property type="project" value="TreeGrafter"/>
</dbReference>
<dbReference type="Gene3D" id="2.70.150.10">
    <property type="entry name" value="Calcium-transporting ATPase, cytoplasmic transduction domain A"/>
    <property type="match status" value="1"/>
</dbReference>
<dbReference type="RefSeq" id="XP_013438468.1">
    <property type="nucleotide sequence ID" value="XM_013583014.1"/>
</dbReference>
<evidence type="ECO:0000256" key="5">
    <source>
        <dbReference type="ARBA" id="ARBA00022989"/>
    </source>
</evidence>
<feature type="compositionally biased region" description="Low complexity" evidence="7">
    <location>
        <begin position="1408"/>
        <end position="1418"/>
    </location>
</feature>
<dbReference type="Pfam" id="PF00702">
    <property type="entry name" value="Hydrolase"/>
    <property type="match status" value="1"/>
</dbReference>
<feature type="region of interest" description="Disordered" evidence="7">
    <location>
        <begin position="918"/>
        <end position="941"/>
    </location>
</feature>
<dbReference type="GO" id="GO:0016887">
    <property type="term" value="F:ATP hydrolysis activity"/>
    <property type="evidence" value="ECO:0007669"/>
    <property type="project" value="InterPro"/>
</dbReference>
<evidence type="ECO:0000256" key="3">
    <source>
        <dbReference type="ARBA" id="ARBA00022723"/>
    </source>
</evidence>
<sequence>MGLWVRLCPCVCGADWPGQIYRWCLLRLGFEKYVASLDQPEVHQKRMGNIVIRTQQQQQQQQQQEATANAALGVSSWNNCIRTTQYTWWSFLPLNLLSQITQPANFYFFVMAILQMVPEISDSDGMPTFLFPLCLVMLITAAKDAYENINRAQADRAENRRLCSVCTPHGLQQVLWESLKPGDVIKLNVDESVPADVVLLNCSDPCGVAYVETVQLDGETNLKNKTCIPAVARYVNNDEDAGTMNLEIHYEVPSAELYKFSGTLLLLPSPEHKAAAGAARNENQNTRGNLHTAASPVVSTHSNGGQHLLDKQQQQRRTMQQLGTTRGSKWNESSNVNDRTVQEPQDALVGISSAAAGSPHTSPQQQQQFAVDISQFVWRGATVRCTEWVYGLVVYTGHQTRIMKNTKQRELKYSRTQVLYNQHAVLLAVAQFILCAIAAVVYASKNQHLSDNAWYLDARWESGLSNFLTSLGVAFGRYVLLLSYFVPITLLVQLEVSRWCQASFLSADERMKASSRSSNSGVLGASRSGGASGEEGGSGSSSNSSKGGAAAQSVALMDELGSVTHVFSDKTGTLTQNLMQFRCLGIEHEVYGYEEFEEEKSFVVSESCSELRCMRSRGASLTLSVCETEVLKKGKKKDKGAKDARDALMVLALCHSVLPKPSAPLPERLDISCTAEPAAGTDAAAADAVAASDGTAGAEVREPVPHVQQQEQPQEAQERDHQQKKKHEEAADGELQKAKQREDNQQTQQAQALVQLSPEEDSPGEAPAAEPAVDATAATPRATAGTPAVSALKKRAVSVRSVPVLPSFDWGDGPGGGTNSEARGGGDSVASREVAAESAPPPLPHVFDPPTEHHGRTCSSRSSNSSSRVKVRRSTSYSSCYSSSYYSDSSSSSDLSSNSSDGEDKGFCKPRVAAAAGRSSRCSSGRLNSLQRQFSTNSSSGLRNTHCFRYKRVPSLHMEAPRFKSGAAAGGALDPSGGTPSARESPSLPDPAAAVAAAGPQVPPAASPSVSLRSQLCPASSQQQQQQQQQQPDVTLCHFPLELAAAYDASSPDELALTAAAKHLGAEFVCRPNLNAIQLAVRSELAAEALLSDADRRRIEALAAAHNEQQQKPQDVVPVVNIELLEVLEFDNYRKRMSVVIRDRNGRLRLLIKGADTSVFAVAAAGQEEAIAACKMQLGEMAQRGLRTLVLGQRFISERQFEKYQARGTILRRYDCCCGVVGAVAATGDGGAAAPVAAVCVGAVGALLLLRIAGYLNAAANRNLEILKKMELMAAKDQTGESKEAAVAAVFARMERNIELLGCTGIDDKLQDEVVETIADLKAAGVKVWVLTGDKLETAISIGHSCSLLTDFTYNAIVDGKSAEAVREQLHQYMSYIVAAQLAADAFEVIALKALQQQPSEVSDEQRSISPEQQQQQRRGIRCSKSPAVCFRAPGGGADSASVHRARKAEPPTIPWESFVKILTFNATKKVVKADPKQRRNKRLSPQQVEDIVQEYLEHFERDSEEGKAREKKMKKEGQRRKSLSRSKSKRDEALTAAAAADSGAAAPAAAGAASEEPTLRHATGGAAAATETEEEQQLICRSTTDKSTTDRLNPSSTSIEIPAVQGYQECAITITGEALTHALSTAENRRYFFGLASLCNTLIACRVSPKQKSEVVHYCQRYQSNTVSLGIGDGANDVGMLIAANVGVGIRGKEGLQAVRAADFSITEFKYLKNLLFCHGAEALRRNSFQIYQTIWKNVVFGLADFFYAFVSAWSAADLFNSWLKQLFNVLYTTLPVVLYSIFDRQLPMEVTLQTPVLYPAFAKLGVQRFAGAGLFWRWFVYGLFTACCCVFIPLYGLGWGGINLENDGHLSLTVRFEGSCVFWVIIVVCNLIIIPYLHTWFWFIWLAVFLDFGFWFLSAGVCPLVPGEYCPDLYGALRATHIFSRHYFAVALAVVVVLLPPFLNWFYETMFRPSAQCIIRERIALGVFDVVVAPRGNAKTVVVVPKTRSEEWRGYAFAEQDRTRLGHHRLSLMHYSSSALAQNSAGMEAAAAAAAASASRLNKGLSQQNSSGLRPGSSCGTLPLLPASRRSQSAATNAALRST</sequence>
<dbReference type="GO" id="GO:0140326">
    <property type="term" value="F:ATPase-coupled intramembrane lipid transporter activity"/>
    <property type="evidence" value="ECO:0007669"/>
    <property type="project" value="TreeGrafter"/>
</dbReference>
<feature type="domain" description="P-type ATPase N-terminal" evidence="9">
    <location>
        <begin position="78"/>
        <end position="123"/>
    </location>
</feature>
<gene>
    <name evidence="11" type="ORF">ENH_00082210</name>
</gene>
<keyword evidence="2 8" id="KW-0812">Transmembrane</keyword>
<feature type="compositionally biased region" description="Low complexity" evidence="7">
    <location>
        <begin position="684"/>
        <end position="698"/>
    </location>
</feature>
<feature type="region of interest" description="Disordered" evidence="7">
    <location>
        <begin position="1401"/>
        <end position="1423"/>
    </location>
</feature>
<dbReference type="GO" id="GO:0005524">
    <property type="term" value="F:ATP binding"/>
    <property type="evidence" value="ECO:0007669"/>
    <property type="project" value="InterPro"/>
</dbReference>
<feature type="compositionally biased region" description="Basic residues" evidence="7">
    <location>
        <begin position="1518"/>
        <end position="1529"/>
    </location>
</feature>
<keyword evidence="4" id="KW-0460">Magnesium</keyword>
<dbReference type="Pfam" id="PF16212">
    <property type="entry name" value="PhoLip_ATPase_C"/>
    <property type="match status" value="1"/>
</dbReference>
<feature type="compositionally biased region" description="Low complexity" evidence="7">
    <location>
        <begin position="985"/>
        <end position="1000"/>
    </location>
</feature>
<dbReference type="InterPro" id="IPR023214">
    <property type="entry name" value="HAD_sf"/>
</dbReference>
<feature type="compositionally biased region" description="Low complexity" evidence="7">
    <location>
        <begin position="857"/>
        <end position="900"/>
    </location>
</feature>
<keyword evidence="5 8" id="KW-1133">Transmembrane helix</keyword>
<dbReference type="SUPFAM" id="SSF81660">
    <property type="entry name" value="Metal cation-transporting ATPase, ATP-binding domain N"/>
    <property type="match status" value="1"/>
</dbReference>
<dbReference type="OrthoDB" id="397106at2759"/>
<dbReference type="InterPro" id="IPR036412">
    <property type="entry name" value="HAD-like_sf"/>
</dbReference>
<feature type="compositionally biased region" description="Polar residues" evidence="7">
    <location>
        <begin position="927"/>
        <end position="941"/>
    </location>
</feature>
<feature type="compositionally biased region" description="Low complexity" evidence="7">
    <location>
        <begin position="520"/>
        <end position="529"/>
    </location>
</feature>
<feature type="compositionally biased region" description="Basic and acidic residues" evidence="7">
    <location>
        <begin position="1501"/>
        <end position="1517"/>
    </location>
</feature>
<name>U6N196_9EIME</name>
<feature type="domain" description="P-type ATPase C-terminal" evidence="10">
    <location>
        <begin position="1700"/>
        <end position="1956"/>
    </location>
</feature>
<feature type="region of interest" description="Disordered" evidence="7">
    <location>
        <begin position="966"/>
        <end position="1031"/>
    </location>
</feature>
<dbReference type="InterPro" id="IPR001757">
    <property type="entry name" value="P_typ_ATPase"/>
</dbReference>
<dbReference type="NCBIfam" id="TIGR01494">
    <property type="entry name" value="ATPase_P-type"/>
    <property type="match status" value="1"/>
</dbReference>
<dbReference type="InterPro" id="IPR023299">
    <property type="entry name" value="ATPase_P-typ_cyto_dom_N"/>
</dbReference>
<dbReference type="SUPFAM" id="SSF81665">
    <property type="entry name" value="Calcium ATPase, transmembrane domain M"/>
    <property type="match status" value="1"/>
</dbReference>
<dbReference type="GeneID" id="25478350"/>
<feature type="region of interest" description="Disordered" evidence="7">
    <location>
        <begin position="684"/>
        <end position="905"/>
    </location>
</feature>
<feature type="compositionally biased region" description="Low complexity" evidence="7">
    <location>
        <begin position="828"/>
        <end position="838"/>
    </location>
</feature>
<dbReference type="SUPFAM" id="SSF81653">
    <property type="entry name" value="Calcium ATPase, transduction domain A"/>
    <property type="match status" value="1"/>
</dbReference>
<feature type="transmembrane region" description="Helical" evidence="8">
    <location>
        <begin position="1856"/>
        <end position="1875"/>
    </location>
</feature>
<feature type="compositionally biased region" description="Low complexity" evidence="7">
    <location>
        <begin position="764"/>
        <end position="788"/>
    </location>
</feature>
<dbReference type="Gene3D" id="3.40.1110.10">
    <property type="entry name" value="Calcium-transporting ATPase, cytoplasmic domain N"/>
    <property type="match status" value="2"/>
</dbReference>
<feature type="transmembrane region" description="Helical" evidence="8">
    <location>
        <begin position="424"/>
        <end position="443"/>
    </location>
</feature>
<feature type="transmembrane region" description="Helical" evidence="8">
    <location>
        <begin position="1820"/>
        <end position="1844"/>
    </location>
</feature>
<dbReference type="EMBL" id="HG725847">
    <property type="protein sequence ID" value="CDJ70002.1"/>
    <property type="molecule type" value="Genomic_DNA"/>
</dbReference>
<feature type="compositionally biased region" description="Low complexity" evidence="7">
    <location>
        <begin position="1022"/>
        <end position="1031"/>
    </location>
</feature>
<evidence type="ECO:0000256" key="8">
    <source>
        <dbReference type="SAM" id="Phobius"/>
    </source>
</evidence>
<keyword evidence="12" id="KW-1185">Reference proteome</keyword>
<evidence type="ECO:0000256" key="2">
    <source>
        <dbReference type="ARBA" id="ARBA00022692"/>
    </source>
</evidence>
<dbReference type="VEuPathDB" id="ToxoDB:ENH_00082210"/>
<reference evidence="11" key="1">
    <citation type="submission" date="2013-10" db="EMBL/GenBank/DDBJ databases">
        <title>Genomic analysis of the causative agents of coccidiosis in chickens.</title>
        <authorList>
            <person name="Reid A.J."/>
            <person name="Blake D."/>
            <person name="Billington K."/>
            <person name="Browne H."/>
            <person name="Dunn M."/>
            <person name="Hung S."/>
            <person name="Kawahara F."/>
            <person name="Miranda-Saavedra D."/>
            <person name="Mourier T."/>
            <person name="Nagra H."/>
            <person name="Otto T.D."/>
            <person name="Rawlings N."/>
            <person name="Sanchez A."/>
            <person name="Sanders M."/>
            <person name="Subramaniam C."/>
            <person name="Tay Y."/>
            <person name="Dear P."/>
            <person name="Doerig C."/>
            <person name="Gruber A."/>
            <person name="Parkinson J."/>
            <person name="Shirley M."/>
            <person name="Wan K.L."/>
            <person name="Berriman M."/>
            <person name="Tomley F."/>
            <person name="Pain A."/>
        </authorList>
    </citation>
    <scope>NUCLEOTIDE SEQUENCE [LARGE SCALE GENOMIC DNA]</scope>
    <source>
        <strain evidence="11">Houghton</strain>
    </source>
</reference>
<feature type="compositionally biased region" description="Basic and acidic residues" evidence="7">
    <location>
        <begin position="716"/>
        <end position="744"/>
    </location>
</feature>
<feature type="region of interest" description="Disordered" evidence="7">
    <location>
        <begin position="516"/>
        <end position="547"/>
    </location>
</feature>
<feature type="compositionally biased region" description="Low complexity" evidence="7">
    <location>
        <begin position="315"/>
        <end position="326"/>
    </location>
</feature>
<dbReference type="PANTHER" id="PTHR24092:SF150">
    <property type="entry name" value="PHOSPHOLIPID-TRANSPORTING ATPASE"/>
    <property type="match status" value="1"/>
</dbReference>
<dbReference type="InterPro" id="IPR018303">
    <property type="entry name" value="ATPase_P-typ_P_site"/>
</dbReference>
<evidence type="ECO:0000256" key="1">
    <source>
        <dbReference type="ARBA" id="ARBA00004141"/>
    </source>
</evidence>
<feature type="compositionally biased region" description="Polar residues" evidence="7">
    <location>
        <begin position="1012"/>
        <end position="1021"/>
    </location>
</feature>
<dbReference type="InterPro" id="IPR032630">
    <property type="entry name" value="P_typ_ATPase_c"/>
</dbReference>
<accession>U6N196</accession>
<dbReference type="InterPro" id="IPR008250">
    <property type="entry name" value="ATPase_P-typ_transduc_dom_A_sf"/>
</dbReference>
<dbReference type="SUPFAM" id="SSF56784">
    <property type="entry name" value="HAD-like"/>
    <property type="match status" value="1"/>
</dbReference>
<organism evidence="11 12">
    <name type="scientific">Eimeria necatrix</name>
    <dbReference type="NCBI Taxonomy" id="51315"/>
    <lineage>
        <taxon>Eukaryota</taxon>
        <taxon>Sar</taxon>
        <taxon>Alveolata</taxon>
        <taxon>Apicomplexa</taxon>
        <taxon>Conoidasida</taxon>
        <taxon>Coccidia</taxon>
        <taxon>Eucoccidiorida</taxon>
        <taxon>Eimeriorina</taxon>
        <taxon>Eimeriidae</taxon>
        <taxon>Eimeria</taxon>
    </lineage>
</organism>
<feature type="region of interest" description="Disordered" evidence="7">
    <location>
        <begin position="295"/>
        <end position="337"/>
    </location>
</feature>
<feature type="transmembrane region" description="Helical" evidence="8">
    <location>
        <begin position="1736"/>
        <end position="1758"/>
    </location>
</feature>
<protein>
    <submittedName>
        <fullName evidence="11">P-type ATPase, putative</fullName>
    </submittedName>
</protein>
<dbReference type="PANTHER" id="PTHR24092">
    <property type="entry name" value="PROBABLE PHOSPHOLIPID-TRANSPORTING ATPASE"/>
    <property type="match status" value="1"/>
</dbReference>
<proteinExistence type="predicted"/>
<comment type="subcellular location">
    <subcellularLocation>
        <location evidence="1">Membrane</location>
        <topology evidence="1">Multi-pass membrane protein</topology>
    </subcellularLocation>
</comment>
<feature type="region of interest" description="Disordered" evidence="7">
    <location>
        <begin position="1501"/>
        <end position="1598"/>
    </location>
</feature>
<feature type="transmembrane region" description="Helical" evidence="8">
    <location>
        <begin position="1928"/>
        <end position="1949"/>
    </location>
</feature>
<evidence type="ECO:0000259" key="10">
    <source>
        <dbReference type="Pfam" id="PF16212"/>
    </source>
</evidence>
<feature type="transmembrane region" description="Helical" evidence="8">
    <location>
        <begin position="464"/>
        <end position="486"/>
    </location>
</feature>
<feature type="compositionally biased region" description="Low complexity" evidence="7">
    <location>
        <begin position="705"/>
        <end position="715"/>
    </location>
</feature>
<dbReference type="GO" id="GO:0045332">
    <property type="term" value="P:phospholipid translocation"/>
    <property type="evidence" value="ECO:0007669"/>
    <property type="project" value="TreeGrafter"/>
</dbReference>
<dbReference type="InterPro" id="IPR023298">
    <property type="entry name" value="ATPase_P-typ_TM_dom_sf"/>
</dbReference>
<evidence type="ECO:0000256" key="6">
    <source>
        <dbReference type="ARBA" id="ARBA00023136"/>
    </source>
</evidence>
<reference evidence="11" key="2">
    <citation type="submission" date="2013-10" db="EMBL/GenBank/DDBJ databases">
        <authorList>
            <person name="Aslett M."/>
        </authorList>
    </citation>
    <scope>NUCLEOTIDE SEQUENCE [LARGE SCALE GENOMIC DNA]</scope>
    <source>
        <strain evidence="11">Houghton</strain>
    </source>
</reference>
<dbReference type="PROSITE" id="PS00154">
    <property type="entry name" value="ATPASE_E1_E2"/>
    <property type="match status" value="1"/>
</dbReference>
<dbReference type="InterPro" id="IPR032631">
    <property type="entry name" value="P-type_ATPase_N"/>
</dbReference>
<feature type="transmembrane region" description="Helical" evidence="8">
    <location>
        <begin position="1882"/>
        <end position="1908"/>
    </location>
</feature>